<accession>A0A1G7F9E8</accession>
<organism evidence="1 2">
    <name type="scientific">Epilithonimonas hungarica</name>
    <dbReference type="NCBI Taxonomy" id="454006"/>
    <lineage>
        <taxon>Bacteria</taxon>
        <taxon>Pseudomonadati</taxon>
        <taxon>Bacteroidota</taxon>
        <taxon>Flavobacteriia</taxon>
        <taxon>Flavobacteriales</taxon>
        <taxon>Weeksellaceae</taxon>
        <taxon>Chryseobacterium group</taxon>
        <taxon>Epilithonimonas</taxon>
    </lineage>
</organism>
<dbReference type="RefSeq" id="WP_089870323.1">
    <property type="nucleotide sequence ID" value="NZ_FNBH01000001.1"/>
</dbReference>
<proteinExistence type="predicted"/>
<gene>
    <name evidence="1" type="ORF">SAMN05421825_0012</name>
</gene>
<protein>
    <submittedName>
        <fullName evidence="1">Uncharacterized protein</fullName>
    </submittedName>
</protein>
<dbReference type="AlphaFoldDB" id="A0A1G7F9E8"/>
<name>A0A1G7F9E8_9FLAO</name>
<dbReference type="STRING" id="454006.SAMN05421825_0012"/>
<sequence length="86" mass="9934">MKKPLTYVGAIAFLNEINKSMYDSTQISKQEFCKNCDFLQKLIYQSVVFEEKKPGLIETVEKLTQKHNLTPIAFQNSFISLQTNLN</sequence>
<evidence type="ECO:0000313" key="2">
    <source>
        <dbReference type="Proteomes" id="UP000199203"/>
    </source>
</evidence>
<evidence type="ECO:0000313" key="1">
    <source>
        <dbReference type="EMBL" id="SDE72145.1"/>
    </source>
</evidence>
<dbReference type="Proteomes" id="UP000199203">
    <property type="component" value="Unassembled WGS sequence"/>
</dbReference>
<dbReference type="EMBL" id="FNBH01000001">
    <property type="protein sequence ID" value="SDE72145.1"/>
    <property type="molecule type" value="Genomic_DNA"/>
</dbReference>
<keyword evidence="2" id="KW-1185">Reference proteome</keyword>
<reference evidence="2" key="1">
    <citation type="submission" date="2016-10" db="EMBL/GenBank/DDBJ databases">
        <authorList>
            <person name="Varghese N."/>
            <person name="Submissions S."/>
        </authorList>
    </citation>
    <scope>NUCLEOTIDE SEQUENCE [LARGE SCALE GENOMIC DNA]</scope>
    <source>
        <strain evidence="2">DSM 19684</strain>
    </source>
</reference>